<dbReference type="PANTHER" id="PTHR12606:SF141">
    <property type="entry name" value="GH15225P-RELATED"/>
    <property type="match status" value="1"/>
</dbReference>
<gene>
    <name evidence="7" type="primary">LOC113797765</name>
</gene>
<feature type="domain" description="Ubiquitin-like protease family profile" evidence="5">
    <location>
        <begin position="162"/>
        <end position="331"/>
    </location>
</feature>
<protein>
    <submittedName>
        <fullName evidence="7">Sentrin-specific protease 1-like</fullName>
    </submittedName>
</protein>
<proteinExistence type="inferred from homology"/>
<keyword evidence="6" id="KW-1185">Reference proteome</keyword>
<dbReference type="GO" id="GO:0016929">
    <property type="term" value="F:deSUMOylase activity"/>
    <property type="evidence" value="ECO:0007669"/>
    <property type="project" value="TreeGrafter"/>
</dbReference>
<keyword evidence="2" id="KW-0645">Protease</keyword>
<accession>A0A6P6YFG8</accession>
<dbReference type="GO" id="GO:0080090">
    <property type="term" value="P:regulation of primary metabolic process"/>
    <property type="evidence" value="ECO:0007669"/>
    <property type="project" value="UniProtKB-ARBA"/>
</dbReference>
<dbReference type="Pfam" id="PF02902">
    <property type="entry name" value="Peptidase_C48"/>
    <property type="match status" value="1"/>
</dbReference>
<dbReference type="PANTHER" id="PTHR12606">
    <property type="entry name" value="SENTRIN/SUMO-SPECIFIC PROTEASE"/>
    <property type="match status" value="1"/>
</dbReference>
<evidence type="ECO:0000259" key="5">
    <source>
        <dbReference type="PROSITE" id="PS50600"/>
    </source>
</evidence>
<dbReference type="FunFam" id="3.40.395.10:FF:000001">
    <property type="entry name" value="Sentrin-specific protease 1"/>
    <property type="match status" value="1"/>
</dbReference>
<dbReference type="AlphaFoldDB" id="A0A6P6YFG8"/>
<dbReference type="OrthoDB" id="6428410at2759"/>
<dbReference type="GO" id="GO:0006508">
    <property type="term" value="P:proteolysis"/>
    <property type="evidence" value="ECO:0007669"/>
    <property type="project" value="UniProtKB-KW"/>
</dbReference>
<dbReference type="PROSITE" id="PS50600">
    <property type="entry name" value="ULP_PROTEASE"/>
    <property type="match status" value="1"/>
</dbReference>
<evidence type="ECO:0000313" key="7">
    <source>
        <dbReference type="RefSeq" id="XP_027204002.1"/>
    </source>
</evidence>
<dbReference type="InterPro" id="IPR038765">
    <property type="entry name" value="Papain-like_cys_pep_sf"/>
</dbReference>
<dbReference type="SUPFAM" id="SSF54001">
    <property type="entry name" value="Cysteine proteinases"/>
    <property type="match status" value="1"/>
</dbReference>
<dbReference type="Proteomes" id="UP000515146">
    <property type="component" value="Unplaced"/>
</dbReference>
<dbReference type="InterPro" id="IPR003653">
    <property type="entry name" value="Peptidase_C48_C"/>
</dbReference>
<comment type="similarity">
    <text evidence="1">Belongs to the peptidase C48 family.</text>
</comment>
<sequence length="362" mass="42937">MVQSKCFTTSLASNYHPNDSMRKNSLTNNSISRLNLIQDYWQLPEKSNDFKSSVENKISLIKIYEKLNSVKILKNNRESITTKIKSMFEPFISYNFYLKFKRYIPYIQRDHQISKQIEEFGVGDEEETTTKTTIVPLTEEIEDEIDEILQNSNQLLVSAYSINIHTKDIMTLDGCNWLNDAVIEFYLNLIVSRSQMNDKNCNRKKLYPTVYAFSTYFFTRLSNGSGPGRWSNKLDFFSYDILLIPIHHSNHWRLAVVDNEQHSIEYYDSLGNEFRYCIDLIFNFLQNESIKKKNTELDIEKWRLQYKIPNIPKQQNYYDCGVFVCKYAEYISRRASLTFTQEHIPAFRKLMMYEIIHQKLIV</sequence>
<dbReference type="GO" id="GO:0005634">
    <property type="term" value="C:nucleus"/>
    <property type="evidence" value="ECO:0007669"/>
    <property type="project" value="TreeGrafter"/>
</dbReference>
<dbReference type="InParanoid" id="A0A6P6YFG8"/>
<evidence type="ECO:0000256" key="2">
    <source>
        <dbReference type="ARBA" id="ARBA00022670"/>
    </source>
</evidence>
<dbReference type="GO" id="GO:0060255">
    <property type="term" value="P:regulation of macromolecule metabolic process"/>
    <property type="evidence" value="ECO:0007669"/>
    <property type="project" value="UniProtKB-ARBA"/>
</dbReference>
<keyword evidence="3" id="KW-0378">Hydrolase</keyword>
<reference evidence="7" key="1">
    <citation type="submission" date="2025-08" db="UniProtKB">
        <authorList>
            <consortium name="RefSeq"/>
        </authorList>
    </citation>
    <scope>IDENTIFICATION</scope>
    <source>
        <strain evidence="7">Airmid</strain>
    </source>
</reference>
<evidence type="ECO:0000256" key="4">
    <source>
        <dbReference type="ARBA" id="ARBA00022807"/>
    </source>
</evidence>
<dbReference type="GO" id="GO:0016926">
    <property type="term" value="P:protein desumoylation"/>
    <property type="evidence" value="ECO:0007669"/>
    <property type="project" value="TreeGrafter"/>
</dbReference>
<dbReference type="OMA" id="DIDIQCQ"/>
<organism evidence="6 7">
    <name type="scientific">Dermatophagoides pteronyssinus</name>
    <name type="common">European house dust mite</name>
    <dbReference type="NCBI Taxonomy" id="6956"/>
    <lineage>
        <taxon>Eukaryota</taxon>
        <taxon>Metazoa</taxon>
        <taxon>Ecdysozoa</taxon>
        <taxon>Arthropoda</taxon>
        <taxon>Chelicerata</taxon>
        <taxon>Arachnida</taxon>
        <taxon>Acari</taxon>
        <taxon>Acariformes</taxon>
        <taxon>Sarcoptiformes</taxon>
        <taxon>Astigmata</taxon>
        <taxon>Psoroptidia</taxon>
        <taxon>Analgoidea</taxon>
        <taxon>Pyroglyphidae</taxon>
        <taxon>Dermatophagoidinae</taxon>
        <taxon>Dermatophagoides</taxon>
    </lineage>
</organism>
<dbReference type="FunCoup" id="A0A6P6YFG8">
    <property type="interactions" value="50"/>
</dbReference>
<dbReference type="RefSeq" id="XP_027204002.1">
    <property type="nucleotide sequence ID" value="XM_027348201.1"/>
</dbReference>
<name>A0A6P6YFG8_DERPT</name>
<evidence type="ECO:0000313" key="6">
    <source>
        <dbReference type="Proteomes" id="UP000515146"/>
    </source>
</evidence>
<keyword evidence="4" id="KW-0788">Thiol protease</keyword>
<evidence type="ECO:0000256" key="1">
    <source>
        <dbReference type="ARBA" id="ARBA00005234"/>
    </source>
</evidence>
<dbReference type="Gene3D" id="3.40.395.10">
    <property type="entry name" value="Adenoviral Proteinase, Chain A"/>
    <property type="match status" value="1"/>
</dbReference>
<evidence type="ECO:0000256" key="3">
    <source>
        <dbReference type="ARBA" id="ARBA00022801"/>
    </source>
</evidence>
<dbReference type="KEGG" id="dpte:113797765"/>